<dbReference type="GO" id="GO:0016020">
    <property type="term" value="C:membrane"/>
    <property type="evidence" value="ECO:0007669"/>
    <property type="project" value="UniProtKB-SubCell"/>
</dbReference>
<evidence type="ECO:0000256" key="4">
    <source>
        <dbReference type="ARBA" id="ARBA00022989"/>
    </source>
</evidence>
<feature type="transmembrane region" description="Helical" evidence="7">
    <location>
        <begin position="84"/>
        <end position="103"/>
    </location>
</feature>
<comment type="caution">
    <text evidence="8">The sequence shown here is derived from an EMBL/GenBank/DDBJ whole genome shotgun (WGS) entry which is preliminary data.</text>
</comment>
<feature type="transmembrane region" description="Helical" evidence="7">
    <location>
        <begin position="398"/>
        <end position="420"/>
    </location>
</feature>
<name>A0A364N2A9_STELY</name>
<feature type="transmembrane region" description="Helical" evidence="7">
    <location>
        <begin position="363"/>
        <end position="386"/>
    </location>
</feature>
<dbReference type="InterPro" id="IPR011701">
    <property type="entry name" value="MFS"/>
</dbReference>
<feature type="region of interest" description="Disordered" evidence="6">
    <location>
        <begin position="638"/>
        <end position="675"/>
    </location>
</feature>
<keyword evidence="3 7" id="KW-0812">Transmembrane</keyword>
<dbReference type="GO" id="GO:0022857">
    <property type="term" value="F:transmembrane transporter activity"/>
    <property type="evidence" value="ECO:0007669"/>
    <property type="project" value="InterPro"/>
</dbReference>
<feature type="transmembrane region" description="Helical" evidence="7">
    <location>
        <begin position="203"/>
        <end position="225"/>
    </location>
</feature>
<feature type="transmembrane region" description="Helical" evidence="7">
    <location>
        <begin position="432"/>
        <end position="451"/>
    </location>
</feature>
<dbReference type="FunFam" id="1.20.1250.20:FF:000394">
    <property type="entry name" value="MFS general substrate transporter"/>
    <property type="match status" value="1"/>
</dbReference>
<protein>
    <submittedName>
        <fullName evidence="8">MFS general substrate transporter</fullName>
    </submittedName>
</protein>
<proteinExistence type="predicted"/>
<organism evidence="8 9">
    <name type="scientific">Stemphylium lycopersici</name>
    <name type="common">Tomato gray leaf spot disease fungus</name>
    <name type="synonym">Thyrospora lycopersici</name>
    <dbReference type="NCBI Taxonomy" id="183478"/>
    <lineage>
        <taxon>Eukaryota</taxon>
        <taxon>Fungi</taxon>
        <taxon>Dikarya</taxon>
        <taxon>Ascomycota</taxon>
        <taxon>Pezizomycotina</taxon>
        <taxon>Dothideomycetes</taxon>
        <taxon>Pleosporomycetidae</taxon>
        <taxon>Pleosporales</taxon>
        <taxon>Pleosporineae</taxon>
        <taxon>Pleosporaceae</taxon>
        <taxon>Stemphylium</taxon>
    </lineage>
</organism>
<dbReference type="OrthoDB" id="310895at2759"/>
<sequence length="675" mass="75793">MVDINSVEKGAYIRDSAVSPYNPTVETTFDPAAERRLLRKLDFRILPVLWILYLVNFIDRANIGNAKIQGMETELNLIGQRFNISVWVFNLGYLVAGVPLQIAFKKYGPKSLCVMMFCWGITVIGCGLVKRWEELVICRLLEGIAESAYISGAAYLIGAYYSKREYLTRYVFFCTAGIIAGAINGFVSSLIARMDGTADYGAWRWIFIIEGCATIFVSVACWPFIPPFPEKCNFLSPENKALMLARIQADGGHVADDQISFKKAIHFLKDWKIWTGVAMCLGVTENANSLSNFQPTILKGLGYTATQAQVHTIPVYLVGAAFSVIFAYMSEWLQRRYYFYIFGWAVLASGLIVEIVHPTDPKVRYMGMFFIACGCYLAMPISIIWASMNCGSGYKRAVAIAAIINFGTAGAFVSSNVFLFKEAPRFRTGFSTGLGLACMGAVAATITWYGCRKENKRRDQKRVELPEVLDQSMTELGDKHPDFRSLIAIMFNRTSSRATSGPISTVHKLSLPDHVLPKNSTQTLKFGTLKDAEATTVNRQIDWVGVQNDDSIHKTDDERRAWVLRLLLAMKDRDNILEQKSERWDEYKDYFYREEDTERVFWSIARCNAFMKILGNGQTIVSPLLTFRQTIANRKINDEHYPKEGQELGDAAVAAHDEGDEGDADDHGEEDDAST</sequence>
<feature type="transmembrane region" description="Helical" evidence="7">
    <location>
        <begin position="136"/>
        <end position="158"/>
    </location>
</feature>
<dbReference type="InterPro" id="IPR036259">
    <property type="entry name" value="MFS_trans_sf"/>
</dbReference>
<evidence type="ECO:0000256" key="1">
    <source>
        <dbReference type="ARBA" id="ARBA00004141"/>
    </source>
</evidence>
<keyword evidence="4 7" id="KW-1133">Transmembrane helix</keyword>
<dbReference type="PANTHER" id="PTHR43791:SF52">
    <property type="entry name" value="TRANSPORTER, PUTATIVE (AFU_ORTHOLOGUE AFUA_1G11820)-RELATED"/>
    <property type="match status" value="1"/>
</dbReference>
<feature type="transmembrane region" description="Helical" evidence="7">
    <location>
        <begin position="313"/>
        <end position="330"/>
    </location>
</feature>
<evidence type="ECO:0000256" key="2">
    <source>
        <dbReference type="ARBA" id="ARBA00022448"/>
    </source>
</evidence>
<reference evidence="9" key="1">
    <citation type="submission" date="2018-05" db="EMBL/GenBank/DDBJ databases">
        <title>Draft genome sequence of Stemphylium lycopersici strain CIDEFI 213.</title>
        <authorList>
            <person name="Medina R."/>
            <person name="Franco M.E.E."/>
            <person name="Lucentini C.G."/>
            <person name="Saparrat M.C.N."/>
            <person name="Balatti P.A."/>
        </authorList>
    </citation>
    <scope>NUCLEOTIDE SEQUENCE [LARGE SCALE GENOMIC DNA]</scope>
    <source>
        <strain evidence="9">CIDEFI 213</strain>
    </source>
</reference>
<keyword evidence="9" id="KW-1185">Reference proteome</keyword>
<evidence type="ECO:0000256" key="3">
    <source>
        <dbReference type="ARBA" id="ARBA00022692"/>
    </source>
</evidence>
<feature type="transmembrane region" description="Helical" evidence="7">
    <location>
        <begin position="170"/>
        <end position="191"/>
    </location>
</feature>
<evidence type="ECO:0000256" key="6">
    <source>
        <dbReference type="SAM" id="MobiDB-lite"/>
    </source>
</evidence>
<dbReference type="Proteomes" id="UP000249619">
    <property type="component" value="Unassembled WGS sequence"/>
</dbReference>
<feature type="compositionally biased region" description="Acidic residues" evidence="6">
    <location>
        <begin position="658"/>
        <end position="675"/>
    </location>
</feature>
<comment type="subcellular location">
    <subcellularLocation>
        <location evidence="1">Membrane</location>
        <topology evidence="1">Multi-pass membrane protein</topology>
    </subcellularLocation>
</comment>
<accession>A0A364N2A9</accession>
<keyword evidence="2" id="KW-0813">Transport</keyword>
<dbReference type="AlphaFoldDB" id="A0A364N2A9"/>
<evidence type="ECO:0000256" key="7">
    <source>
        <dbReference type="SAM" id="Phobius"/>
    </source>
</evidence>
<keyword evidence="5 7" id="KW-0472">Membrane</keyword>
<dbReference type="EMBL" id="QGDH01000071">
    <property type="protein sequence ID" value="RAR09923.1"/>
    <property type="molecule type" value="Genomic_DNA"/>
</dbReference>
<dbReference type="Pfam" id="PF07690">
    <property type="entry name" value="MFS_1"/>
    <property type="match status" value="1"/>
</dbReference>
<dbReference type="Gene3D" id="1.20.1250.20">
    <property type="entry name" value="MFS general substrate transporter like domains"/>
    <property type="match status" value="2"/>
</dbReference>
<evidence type="ECO:0000256" key="5">
    <source>
        <dbReference type="ARBA" id="ARBA00023136"/>
    </source>
</evidence>
<evidence type="ECO:0000313" key="9">
    <source>
        <dbReference type="Proteomes" id="UP000249619"/>
    </source>
</evidence>
<gene>
    <name evidence="8" type="ORF">DDE83_005323</name>
</gene>
<dbReference type="PANTHER" id="PTHR43791">
    <property type="entry name" value="PERMEASE-RELATED"/>
    <property type="match status" value="1"/>
</dbReference>
<feature type="transmembrane region" description="Helical" evidence="7">
    <location>
        <begin position="109"/>
        <end position="129"/>
    </location>
</feature>
<dbReference type="SUPFAM" id="SSF103473">
    <property type="entry name" value="MFS general substrate transporter"/>
    <property type="match status" value="1"/>
</dbReference>
<feature type="transmembrane region" description="Helical" evidence="7">
    <location>
        <begin position="337"/>
        <end position="357"/>
    </location>
</feature>
<evidence type="ECO:0000313" key="8">
    <source>
        <dbReference type="EMBL" id="RAR09923.1"/>
    </source>
</evidence>